<keyword evidence="3 5" id="KW-0472">Membrane</keyword>
<accession>A0ABV0ZQ97</accession>
<dbReference type="Gene3D" id="2.60.40.10">
    <property type="entry name" value="Immunoglobulins"/>
    <property type="match status" value="2"/>
</dbReference>
<keyword evidence="5" id="KW-0812">Transmembrane</keyword>
<proteinExistence type="predicted"/>
<organism evidence="6 7">
    <name type="scientific">Ameca splendens</name>
    <dbReference type="NCBI Taxonomy" id="208324"/>
    <lineage>
        <taxon>Eukaryota</taxon>
        <taxon>Metazoa</taxon>
        <taxon>Chordata</taxon>
        <taxon>Craniata</taxon>
        <taxon>Vertebrata</taxon>
        <taxon>Euteleostomi</taxon>
        <taxon>Actinopterygii</taxon>
        <taxon>Neopterygii</taxon>
        <taxon>Teleostei</taxon>
        <taxon>Neoteleostei</taxon>
        <taxon>Acanthomorphata</taxon>
        <taxon>Ovalentaria</taxon>
        <taxon>Atherinomorphae</taxon>
        <taxon>Cyprinodontiformes</taxon>
        <taxon>Goodeidae</taxon>
        <taxon>Ameca</taxon>
    </lineage>
</organism>
<keyword evidence="5" id="KW-1133">Transmembrane helix</keyword>
<evidence type="ECO:0000313" key="7">
    <source>
        <dbReference type="Proteomes" id="UP001469553"/>
    </source>
</evidence>
<evidence type="ECO:0000256" key="5">
    <source>
        <dbReference type="SAM" id="Phobius"/>
    </source>
</evidence>
<name>A0ABV0ZQ97_9TELE</name>
<evidence type="ECO:0000313" key="6">
    <source>
        <dbReference type="EMBL" id="MEQ2307473.1"/>
    </source>
</evidence>
<feature type="transmembrane region" description="Helical" evidence="5">
    <location>
        <begin position="137"/>
        <end position="159"/>
    </location>
</feature>
<keyword evidence="2" id="KW-0732">Signal</keyword>
<evidence type="ECO:0000256" key="2">
    <source>
        <dbReference type="ARBA" id="ARBA00022729"/>
    </source>
</evidence>
<evidence type="ECO:0000256" key="1">
    <source>
        <dbReference type="ARBA" id="ARBA00004370"/>
    </source>
</evidence>
<evidence type="ECO:0000256" key="3">
    <source>
        <dbReference type="ARBA" id="ARBA00023136"/>
    </source>
</evidence>
<dbReference type="PANTHER" id="PTHR12080:SF134">
    <property type="entry name" value="CD48 ANTIGEN"/>
    <property type="match status" value="1"/>
</dbReference>
<keyword evidence="4" id="KW-0325">Glycoprotein</keyword>
<comment type="subcellular location">
    <subcellularLocation>
        <location evidence="1">Membrane</location>
    </subcellularLocation>
</comment>
<dbReference type="InterPro" id="IPR015631">
    <property type="entry name" value="CD2/SLAM_rcpt"/>
</dbReference>
<gene>
    <name evidence="6" type="ORF">AMECASPLE_018541</name>
</gene>
<evidence type="ECO:0000256" key="4">
    <source>
        <dbReference type="ARBA" id="ARBA00023180"/>
    </source>
</evidence>
<dbReference type="Proteomes" id="UP001469553">
    <property type="component" value="Unassembled WGS sequence"/>
</dbReference>
<sequence>MRCNKTSKNGTFKFDNTTKTDSGVYHLEEFDNDGKIIRTINISLQILVPVSHPAMFQTCLSPEKRTVNCSAEGDDTEFSFSLDNNPLIQTKAGSAKNKSVTISLSGQLRGNLHCKVQNKVSSKQTVIHLTSCEGAPFPTVAVIASLTIPLLLLIVFLGIKQWKVKNSPTSIREDNAEDEVVYSDVRVTRAARRMDV</sequence>
<dbReference type="InterPro" id="IPR013783">
    <property type="entry name" value="Ig-like_fold"/>
</dbReference>
<comment type="caution">
    <text evidence="6">The sequence shown here is derived from an EMBL/GenBank/DDBJ whole genome shotgun (WGS) entry which is preliminary data.</text>
</comment>
<protein>
    <submittedName>
        <fullName evidence="6">Uncharacterized protein</fullName>
    </submittedName>
</protein>
<dbReference type="PANTHER" id="PTHR12080">
    <property type="entry name" value="SIGNALING LYMPHOCYTIC ACTIVATION MOLECULE"/>
    <property type="match status" value="1"/>
</dbReference>
<keyword evidence="7" id="KW-1185">Reference proteome</keyword>
<reference evidence="6 7" key="1">
    <citation type="submission" date="2021-06" db="EMBL/GenBank/DDBJ databases">
        <authorList>
            <person name="Palmer J.M."/>
        </authorList>
    </citation>
    <scope>NUCLEOTIDE SEQUENCE [LARGE SCALE GENOMIC DNA]</scope>
    <source>
        <strain evidence="6 7">AS_MEX2019</strain>
        <tissue evidence="6">Muscle</tissue>
    </source>
</reference>
<dbReference type="EMBL" id="JAHRIP010067281">
    <property type="protein sequence ID" value="MEQ2307473.1"/>
    <property type="molecule type" value="Genomic_DNA"/>
</dbReference>